<comment type="function">
    <text evidence="5">Methylation of the membrane-bound methyl-accepting chemotaxis proteins (MCP) to form gamma-glutamyl methyl ester residues in MCP.</text>
</comment>
<sequence>MIRQDSLSAQDHIRVAEFVEAVAGIQLPEHKRSLIETRLRKRLKPTGHASLADYLDFALSPAGAATEQPLLIDAITTNKTDFFREPAHFDFLGRLVRDRLAPLQKVGWSRPLSVWSAGCSTGEEPYTLAMVLMELQQGLPGFTFTIEASDIAPSVLETAAKGIYPVANIEPIPMPLRRRYLLRSKKKELELIRMGPELREAVHFFPFNLRLDEYPRTPQYDIVFCRNVMIYFSNEDREMIVRQFHRALRPGGLLFIGHSESVAHQKLGFESVAPTIYRRIEVEGA</sequence>
<dbReference type="PRINTS" id="PR00996">
    <property type="entry name" value="CHERMTFRASE"/>
</dbReference>
<feature type="binding site" evidence="6">
    <location>
        <position position="80"/>
    </location>
    <ligand>
        <name>S-adenosyl-L-methionine</name>
        <dbReference type="ChEBI" id="CHEBI:59789"/>
    </ligand>
</feature>
<dbReference type="PIRSF" id="PIRSF000410">
    <property type="entry name" value="CheR"/>
    <property type="match status" value="1"/>
</dbReference>
<comment type="catalytic activity">
    <reaction evidence="1 5">
        <text>L-glutamyl-[protein] + S-adenosyl-L-methionine = [protein]-L-glutamate 5-O-methyl ester + S-adenosyl-L-homocysteine</text>
        <dbReference type="Rhea" id="RHEA:24452"/>
        <dbReference type="Rhea" id="RHEA-COMP:10208"/>
        <dbReference type="Rhea" id="RHEA-COMP:10311"/>
        <dbReference type="ChEBI" id="CHEBI:29973"/>
        <dbReference type="ChEBI" id="CHEBI:57856"/>
        <dbReference type="ChEBI" id="CHEBI:59789"/>
        <dbReference type="ChEBI" id="CHEBI:82795"/>
        <dbReference type="EC" id="2.1.1.80"/>
    </reaction>
</comment>
<dbReference type="SMART" id="SM00138">
    <property type="entry name" value="MeTrc"/>
    <property type="match status" value="1"/>
</dbReference>
<dbReference type="GO" id="GO:0008983">
    <property type="term" value="F:protein-glutamate O-methyltransferase activity"/>
    <property type="evidence" value="ECO:0007669"/>
    <property type="project" value="UniProtKB-EC"/>
</dbReference>
<dbReference type="InterPro" id="IPR036804">
    <property type="entry name" value="CheR_N_sf"/>
</dbReference>
<dbReference type="Pfam" id="PF03705">
    <property type="entry name" value="CheR_N"/>
    <property type="match status" value="1"/>
</dbReference>
<feature type="binding site" evidence="6">
    <location>
        <position position="78"/>
    </location>
    <ligand>
        <name>S-adenosyl-L-methionine</name>
        <dbReference type="ChEBI" id="CHEBI:59789"/>
    </ligand>
</feature>
<feature type="binding site" evidence="6">
    <location>
        <position position="124"/>
    </location>
    <ligand>
        <name>S-adenosyl-L-methionine</name>
        <dbReference type="ChEBI" id="CHEBI:59789"/>
    </ligand>
</feature>
<dbReference type="EC" id="2.1.1.80" evidence="5"/>
<dbReference type="PROSITE" id="PS50123">
    <property type="entry name" value="CHER"/>
    <property type="match status" value="1"/>
</dbReference>
<keyword evidence="4 5" id="KW-0949">S-adenosyl-L-methionine</keyword>
<gene>
    <name evidence="8" type="ORF">BFW38_06725</name>
</gene>
<dbReference type="Gene3D" id="3.40.50.150">
    <property type="entry name" value="Vaccinia Virus protein VP39"/>
    <property type="match status" value="1"/>
</dbReference>
<evidence type="ECO:0000259" key="7">
    <source>
        <dbReference type="PROSITE" id="PS50123"/>
    </source>
</evidence>
<feature type="binding site" evidence="6">
    <location>
        <position position="84"/>
    </location>
    <ligand>
        <name>S-adenosyl-L-methionine</name>
        <dbReference type="ChEBI" id="CHEBI:59789"/>
    </ligand>
</feature>
<evidence type="ECO:0000256" key="2">
    <source>
        <dbReference type="ARBA" id="ARBA00022603"/>
    </source>
</evidence>
<proteinExistence type="predicted"/>
<feature type="binding site" evidence="6">
    <location>
        <begin position="226"/>
        <end position="227"/>
    </location>
    <ligand>
        <name>S-adenosyl-L-methionine</name>
        <dbReference type="ChEBI" id="CHEBI:59789"/>
    </ligand>
</feature>
<feature type="domain" description="CheR-type methyltransferase" evidence="7">
    <location>
        <begin position="1"/>
        <end position="282"/>
    </location>
</feature>
<dbReference type="SUPFAM" id="SSF47757">
    <property type="entry name" value="Chemotaxis receptor methyltransferase CheR, N-terminal domain"/>
    <property type="match status" value="1"/>
</dbReference>
<dbReference type="Pfam" id="PF01739">
    <property type="entry name" value="CheR"/>
    <property type="match status" value="1"/>
</dbReference>
<dbReference type="OrthoDB" id="9816309at2"/>
<dbReference type="GO" id="GO:0032259">
    <property type="term" value="P:methylation"/>
    <property type="evidence" value="ECO:0007669"/>
    <property type="project" value="UniProtKB-KW"/>
</dbReference>
<dbReference type="InterPro" id="IPR000780">
    <property type="entry name" value="CheR_MeTrfase"/>
</dbReference>
<dbReference type="RefSeq" id="WP_068997700.1">
    <property type="nucleotide sequence ID" value="NZ_MDTQ01000001.1"/>
</dbReference>
<reference evidence="8 9" key="1">
    <citation type="submission" date="2016-08" db="EMBL/GenBank/DDBJ databases">
        <authorList>
            <person name="Seilhamer J.J."/>
        </authorList>
    </citation>
    <scope>NUCLEOTIDE SEQUENCE [LARGE SCALE GENOMIC DNA]</scope>
    <source>
        <strain evidence="8 9">PH27A</strain>
    </source>
</reference>
<evidence type="ECO:0000256" key="6">
    <source>
        <dbReference type="PIRSR" id="PIRSR000410-1"/>
    </source>
</evidence>
<keyword evidence="2 5" id="KW-0489">Methyltransferase</keyword>
<evidence type="ECO:0000256" key="5">
    <source>
        <dbReference type="PIRNR" id="PIRNR000410"/>
    </source>
</evidence>
<name>A0A1E2V8J1_9GAMM</name>
<dbReference type="InterPro" id="IPR022641">
    <property type="entry name" value="CheR_N"/>
</dbReference>
<accession>A0A1E2V8J1</accession>
<dbReference type="PANTHER" id="PTHR24422:SF26">
    <property type="entry name" value="CHEMOTAXIS PROTEIN METHYLTRANSFERASE"/>
    <property type="match status" value="1"/>
</dbReference>
<comment type="caution">
    <text evidence="8">The sequence shown here is derived from an EMBL/GenBank/DDBJ whole genome shotgun (WGS) entry which is preliminary data.</text>
</comment>
<dbReference type="EMBL" id="MDTQ01000001">
    <property type="protein sequence ID" value="ODC03284.1"/>
    <property type="molecule type" value="Genomic_DNA"/>
</dbReference>
<dbReference type="PANTHER" id="PTHR24422">
    <property type="entry name" value="CHEMOTAXIS PROTEIN METHYLTRANSFERASE"/>
    <property type="match status" value="1"/>
</dbReference>
<protein>
    <recommendedName>
        <fullName evidence="5">Chemotaxis protein methyltransferase</fullName>
        <ecNumber evidence="5">2.1.1.80</ecNumber>
    </recommendedName>
</protein>
<keyword evidence="9" id="KW-1185">Reference proteome</keyword>
<dbReference type="SUPFAM" id="SSF53335">
    <property type="entry name" value="S-adenosyl-L-methionine-dependent methyltransferases"/>
    <property type="match status" value="1"/>
</dbReference>
<dbReference type="InterPro" id="IPR029063">
    <property type="entry name" value="SAM-dependent_MTases_sf"/>
</dbReference>
<evidence type="ECO:0000313" key="9">
    <source>
        <dbReference type="Proteomes" id="UP000094291"/>
    </source>
</evidence>
<dbReference type="STRING" id="197479.BFW38_06725"/>
<dbReference type="InterPro" id="IPR022642">
    <property type="entry name" value="CheR_C"/>
</dbReference>
<dbReference type="Gene3D" id="1.10.155.10">
    <property type="entry name" value="Chemotaxis receptor methyltransferase CheR, N-terminal domain"/>
    <property type="match status" value="1"/>
</dbReference>
<feature type="binding site" evidence="6">
    <location>
        <position position="150"/>
    </location>
    <ligand>
        <name>S-adenosyl-L-methionine</name>
        <dbReference type="ChEBI" id="CHEBI:59789"/>
    </ligand>
</feature>
<dbReference type="InterPro" id="IPR026024">
    <property type="entry name" value="Chemotaxis_MeTrfase_CheR"/>
</dbReference>
<evidence type="ECO:0000313" key="8">
    <source>
        <dbReference type="EMBL" id="ODC03284.1"/>
    </source>
</evidence>
<dbReference type="AlphaFoldDB" id="A0A1E2V8J1"/>
<organism evidence="8 9">
    <name type="scientific">Terasakiispira papahanaumokuakeensis</name>
    <dbReference type="NCBI Taxonomy" id="197479"/>
    <lineage>
        <taxon>Bacteria</taxon>
        <taxon>Pseudomonadati</taxon>
        <taxon>Pseudomonadota</taxon>
        <taxon>Gammaproteobacteria</taxon>
        <taxon>Oceanospirillales</taxon>
        <taxon>Terasakiispira</taxon>
    </lineage>
</organism>
<dbReference type="InterPro" id="IPR050903">
    <property type="entry name" value="Bact_Chemotaxis_MeTrfase"/>
</dbReference>
<evidence type="ECO:0000256" key="3">
    <source>
        <dbReference type="ARBA" id="ARBA00022679"/>
    </source>
</evidence>
<evidence type="ECO:0000256" key="1">
    <source>
        <dbReference type="ARBA" id="ARBA00001541"/>
    </source>
</evidence>
<evidence type="ECO:0000256" key="4">
    <source>
        <dbReference type="ARBA" id="ARBA00022691"/>
    </source>
</evidence>
<keyword evidence="3 5" id="KW-0808">Transferase</keyword>
<dbReference type="Proteomes" id="UP000094291">
    <property type="component" value="Unassembled WGS sequence"/>
</dbReference>
<feature type="binding site" evidence="6">
    <location>
        <begin position="208"/>
        <end position="209"/>
    </location>
    <ligand>
        <name>S-adenosyl-L-methionine</name>
        <dbReference type="ChEBI" id="CHEBI:59789"/>
    </ligand>
</feature>
<dbReference type="CDD" id="cd02440">
    <property type="entry name" value="AdoMet_MTases"/>
    <property type="match status" value="1"/>
</dbReference>